<dbReference type="AlphaFoldDB" id="A0A2I0R527"/>
<name>A0A2I0R527_9FLAO</name>
<evidence type="ECO:0000313" key="4">
    <source>
        <dbReference type="EMBL" id="PKR81665.1"/>
    </source>
</evidence>
<dbReference type="RefSeq" id="WP_101333679.1">
    <property type="nucleotide sequence ID" value="NZ_PJNI01000002.1"/>
</dbReference>
<dbReference type="PANTHER" id="PTHR44858:SF1">
    <property type="entry name" value="UDP-N-ACETYLGLUCOSAMINE--PEPTIDE N-ACETYLGLUCOSAMINYLTRANSFERASE SPINDLY-RELATED"/>
    <property type="match status" value="1"/>
</dbReference>
<feature type="repeat" description="TPR" evidence="3">
    <location>
        <begin position="104"/>
        <end position="137"/>
    </location>
</feature>
<reference evidence="4 5" key="1">
    <citation type="submission" date="2017-12" db="EMBL/GenBank/DDBJ databases">
        <title>The draft genome sequence of Brumimicrobium saltpan LHR20.</title>
        <authorList>
            <person name="Do Z.-J."/>
            <person name="Luo H.-R."/>
        </authorList>
    </citation>
    <scope>NUCLEOTIDE SEQUENCE [LARGE SCALE GENOMIC DNA]</scope>
    <source>
        <strain evidence="4 5">LHR20</strain>
    </source>
</reference>
<keyword evidence="1" id="KW-0677">Repeat</keyword>
<dbReference type="PANTHER" id="PTHR44858">
    <property type="entry name" value="TETRATRICOPEPTIDE REPEAT PROTEIN 6"/>
    <property type="match status" value="1"/>
</dbReference>
<dbReference type="GO" id="GO:0012505">
    <property type="term" value="C:endomembrane system"/>
    <property type="evidence" value="ECO:0007669"/>
    <property type="project" value="UniProtKB-ARBA"/>
</dbReference>
<dbReference type="Pfam" id="PF09295">
    <property type="entry name" value="ChAPs"/>
    <property type="match status" value="1"/>
</dbReference>
<dbReference type="Pfam" id="PF00515">
    <property type="entry name" value="TPR_1"/>
    <property type="match status" value="1"/>
</dbReference>
<evidence type="ECO:0000256" key="3">
    <source>
        <dbReference type="PROSITE-ProRule" id="PRU00339"/>
    </source>
</evidence>
<dbReference type="EMBL" id="PJNI01000002">
    <property type="protein sequence ID" value="PKR81665.1"/>
    <property type="molecule type" value="Genomic_DNA"/>
</dbReference>
<dbReference type="InterPro" id="IPR015374">
    <property type="entry name" value="ChAPs"/>
</dbReference>
<dbReference type="InterPro" id="IPR050498">
    <property type="entry name" value="Ycf3"/>
</dbReference>
<feature type="repeat" description="TPR" evidence="3">
    <location>
        <begin position="208"/>
        <end position="241"/>
    </location>
</feature>
<dbReference type="InterPro" id="IPR019734">
    <property type="entry name" value="TPR_rpt"/>
</dbReference>
<dbReference type="PROSITE" id="PS50293">
    <property type="entry name" value="TPR_REGION"/>
    <property type="match status" value="1"/>
</dbReference>
<protein>
    <submittedName>
        <fullName evidence="4">Uncharacterized protein</fullName>
    </submittedName>
</protein>
<dbReference type="PROSITE" id="PS50005">
    <property type="entry name" value="TPR"/>
    <property type="match status" value="6"/>
</dbReference>
<accession>A0A2I0R527</accession>
<sequence>MFDEENNDDWLNSDLNKQLADFERMYSTKEYTFLDSSEVEYILDHLMITNQLKKAKWAAEQALTHFPNNGSLIARYAQILSFSGNINAALKLLVNLERLESNNIDVLLSIATCYSQLKDNELAIKYFEKAFQASTGEEKSDIAIDLAMEYENKDDYNAAINVLKKAINTGKINDLLIYELAHCYEKINDYENATKCFIDYIDEEPYSYTTWYNLGNIYAKINDVEKAIWAYEYAILINDEFIPAIYNLANAHLDANNIEEAVNHYKKCLTLDKDDPMVYCSLGECYEELESFEKAYQMYDKSTSLLPNLSDAWLGKGIMSDLMGFKKRAIEEIRVALNLSNDKADGWCALGNAYEHDDQEEEALKAYEKAIELAPNDKEIIIDYLSFLAGIEINMVFKAIEENPTLAESLIAKVVLSYCHWMIGNQSESMMFFNEVLENDANLAKSLFLHFPEMNKVSYFIDRLEEFEENTDNEEF</sequence>
<evidence type="ECO:0000313" key="5">
    <source>
        <dbReference type="Proteomes" id="UP000236654"/>
    </source>
</evidence>
<evidence type="ECO:0000256" key="1">
    <source>
        <dbReference type="ARBA" id="ARBA00022737"/>
    </source>
</evidence>
<dbReference type="SUPFAM" id="SSF48452">
    <property type="entry name" value="TPR-like"/>
    <property type="match status" value="2"/>
</dbReference>
<keyword evidence="5" id="KW-1185">Reference proteome</keyword>
<dbReference type="GO" id="GO:0032991">
    <property type="term" value="C:protein-containing complex"/>
    <property type="evidence" value="ECO:0007669"/>
    <property type="project" value="UniProtKB-ARBA"/>
</dbReference>
<proteinExistence type="predicted"/>
<dbReference type="InterPro" id="IPR011990">
    <property type="entry name" value="TPR-like_helical_dom_sf"/>
</dbReference>
<dbReference type="Pfam" id="PF13181">
    <property type="entry name" value="TPR_8"/>
    <property type="match status" value="1"/>
</dbReference>
<dbReference type="Pfam" id="PF13414">
    <property type="entry name" value="TPR_11"/>
    <property type="match status" value="1"/>
</dbReference>
<dbReference type="Gene3D" id="1.25.40.10">
    <property type="entry name" value="Tetratricopeptide repeat domain"/>
    <property type="match status" value="3"/>
</dbReference>
<dbReference type="GO" id="GO:0016192">
    <property type="term" value="P:vesicle-mediated transport"/>
    <property type="evidence" value="ECO:0007669"/>
    <property type="project" value="UniProtKB-ARBA"/>
</dbReference>
<evidence type="ECO:0000256" key="2">
    <source>
        <dbReference type="ARBA" id="ARBA00022803"/>
    </source>
</evidence>
<feature type="repeat" description="TPR" evidence="3">
    <location>
        <begin position="242"/>
        <end position="275"/>
    </location>
</feature>
<feature type="repeat" description="TPR" evidence="3">
    <location>
        <begin position="276"/>
        <end position="309"/>
    </location>
</feature>
<comment type="caution">
    <text evidence="4">The sequence shown here is derived from an EMBL/GenBank/DDBJ whole genome shotgun (WGS) entry which is preliminary data.</text>
</comment>
<gene>
    <name evidence="4" type="ORF">CW751_03825</name>
</gene>
<keyword evidence="2 3" id="KW-0802">TPR repeat</keyword>
<organism evidence="4 5">
    <name type="scientific">Brumimicrobium salinarum</name>
    <dbReference type="NCBI Taxonomy" id="2058658"/>
    <lineage>
        <taxon>Bacteria</taxon>
        <taxon>Pseudomonadati</taxon>
        <taxon>Bacteroidota</taxon>
        <taxon>Flavobacteriia</taxon>
        <taxon>Flavobacteriales</taxon>
        <taxon>Crocinitomicaceae</taxon>
        <taxon>Brumimicrobium</taxon>
    </lineage>
</organism>
<dbReference type="OrthoDB" id="9803982at2"/>
<dbReference type="GO" id="GO:0005737">
    <property type="term" value="C:cytoplasm"/>
    <property type="evidence" value="ECO:0007669"/>
    <property type="project" value="UniProtKB-ARBA"/>
</dbReference>
<dbReference type="Proteomes" id="UP000236654">
    <property type="component" value="Unassembled WGS sequence"/>
</dbReference>
<feature type="repeat" description="TPR" evidence="3">
    <location>
        <begin position="174"/>
        <end position="207"/>
    </location>
</feature>
<dbReference type="SMART" id="SM00028">
    <property type="entry name" value="TPR"/>
    <property type="match status" value="7"/>
</dbReference>
<feature type="repeat" description="TPR" evidence="3">
    <location>
        <begin position="344"/>
        <end position="377"/>
    </location>
</feature>